<comment type="caution">
    <text evidence="1">The sequence shown here is derived from an EMBL/GenBank/DDBJ whole genome shotgun (WGS) entry which is preliminary data.</text>
</comment>
<proteinExistence type="predicted"/>
<dbReference type="SUPFAM" id="SSF53474">
    <property type="entry name" value="alpha/beta-Hydrolases"/>
    <property type="match status" value="1"/>
</dbReference>
<dbReference type="InterPro" id="IPR013744">
    <property type="entry name" value="SidJ"/>
</dbReference>
<gene>
    <name evidence="1" type="ORF">B7463_g8475</name>
</gene>
<dbReference type="PANTHER" id="PTHR31591">
    <property type="entry name" value="UPF0613 PROTEIN PB24D3.06C"/>
    <property type="match status" value="1"/>
</dbReference>
<feature type="non-terminal residue" evidence="1">
    <location>
        <position position="1"/>
    </location>
</feature>
<keyword evidence="2" id="KW-1185">Reference proteome</keyword>
<organism evidence="1 2">
    <name type="scientific">Scytalidium lignicola</name>
    <name type="common">Hyphomycete</name>
    <dbReference type="NCBI Taxonomy" id="5539"/>
    <lineage>
        <taxon>Eukaryota</taxon>
        <taxon>Fungi</taxon>
        <taxon>Dikarya</taxon>
        <taxon>Ascomycota</taxon>
        <taxon>Pezizomycotina</taxon>
        <taxon>Leotiomycetes</taxon>
        <taxon>Leotiomycetes incertae sedis</taxon>
        <taxon>Scytalidium</taxon>
    </lineage>
</organism>
<dbReference type="Gene3D" id="3.40.50.1820">
    <property type="entry name" value="alpha/beta hydrolase"/>
    <property type="match status" value="1"/>
</dbReference>
<sequence>MAAPARRGITHQFLDQHEDNKFPHRLVAFEHTPKESRKDPQNILIFIGGLFDGLLTVPYPSNISDALPAEWTLAEVILSSSYSGWGTASLAKDARQIARCVEYFRTVKSGKIVLMGHSTGCQDVMEYLTGSGHEERPHIDGAIVQASASDREAMEMVLDPKILKESCLVAEAMVASGNGEEILPSRETNGFFPAPVCARRWLSLASPNHDGDDDYFSSDLTDEQLMKSFGSLPAGTPLCILFSGNDEYVPKSIDKKKLVQRWISIAKRGDGKVDEENSGVIPGASHNLDGNPIDVVNGLVKRVLGFLNGLGSNEM</sequence>
<name>A0A3E2H3D1_SCYLI</name>
<reference evidence="1 2" key="1">
    <citation type="submission" date="2018-05" db="EMBL/GenBank/DDBJ databases">
        <title>Draft genome sequence of Scytalidium lignicola DSM 105466, a ubiquitous saprotrophic fungus.</title>
        <authorList>
            <person name="Buettner E."/>
            <person name="Gebauer A.M."/>
            <person name="Hofrichter M."/>
            <person name="Liers C."/>
            <person name="Kellner H."/>
        </authorList>
    </citation>
    <scope>NUCLEOTIDE SEQUENCE [LARGE SCALE GENOMIC DNA]</scope>
    <source>
        <strain evidence="1 2">DSM 105466</strain>
    </source>
</reference>
<dbReference type="OrthoDB" id="10034502at2759"/>
<dbReference type="OMA" id="PPWVNKE"/>
<evidence type="ECO:0000313" key="1">
    <source>
        <dbReference type="EMBL" id="RFU27875.1"/>
    </source>
</evidence>
<accession>A0A3E2H3D1</accession>
<dbReference type="Pfam" id="PF08538">
    <property type="entry name" value="DUF1749"/>
    <property type="match status" value="1"/>
</dbReference>
<dbReference type="EMBL" id="NCSJ02000186">
    <property type="protein sequence ID" value="RFU27875.1"/>
    <property type="molecule type" value="Genomic_DNA"/>
</dbReference>
<protein>
    <submittedName>
        <fullName evidence="1">Uncharacterized protein</fullName>
    </submittedName>
</protein>
<feature type="non-terminal residue" evidence="1">
    <location>
        <position position="315"/>
    </location>
</feature>
<dbReference type="AlphaFoldDB" id="A0A3E2H3D1"/>
<evidence type="ECO:0000313" key="2">
    <source>
        <dbReference type="Proteomes" id="UP000258309"/>
    </source>
</evidence>
<dbReference type="Proteomes" id="UP000258309">
    <property type="component" value="Unassembled WGS sequence"/>
</dbReference>
<dbReference type="PANTHER" id="PTHR31591:SF7">
    <property type="entry name" value="DUF1749-DOMAIN-CONTAINING PROTEIN"/>
    <property type="match status" value="1"/>
</dbReference>
<dbReference type="InterPro" id="IPR029058">
    <property type="entry name" value="AB_hydrolase_fold"/>
</dbReference>